<name>A0ACB7FD66_NIBAL</name>
<accession>A0ACB7FD66</accession>
<protein>
    <submittedName>
        <fullName evidence="1">Uncharacterized protein</fullName>
    </submittedName>
</protein>
<reference evidence="1" key="1">
    <citation type="submission" date="2020-04" db="EMBL/GenBank/DDBJ databases">
        <title>A chromosome-scale assembly and high-density genetic map of the yellow drum (Nibea albiflora) genome.</title>
        <authorList>
            <person name="Xu D."/>
            <person name="Zhang W."/>
            <person name="Chen R."/>
            <person name="Tan P."/>
            <person name="Wang L."/>
            <person name="Song H."/>
            <person name="Tian L."/>
            <person name="Zhu Q."/>
            <person name="Wang B."/>
        </authorList>
    </citation>
    <scope>NUCLEOTIDE SEQUENCE</scope>
    <source>
        <strain evidence="1">ZJHYS-2018</strain>
    </source>
</reference>
<evidence type="ECO:0000313" key="2">
    <source>
        <dbReference type="Proteomes" id="UP000805704"/>
    </source>
</evidence>
<feature type="non-terminal residue" evidence="1">
    <location>
        <position position="1"/>
    </location>
</feature>
<keyword evidence="2" id="KW-1185">Reference proteome</keyword>
<gene>
    <name evidence="1" type="ORF">GBF38_020176</name>
</gene>
<dbReference type="EMBL" id="CM024800">
    <property type="protein sequence ID" value="KAG8012425.1"/>
    <property type="molecule type" value="Genomic_DNA"/>
</dbReference>
<comment type="caution">
    <text evidence="1">The sequence shown here is derived from an EMBL/GenBank/DDBJ whole genome shotgun (WGS) entry which is preliminary data.</text>
</comment>
<proteinExistence type="predicted"/>
<dbReference type="Proteomes" id="UP000805704">
    <property type="component" value="Chromosome 12"/>
</dbReference>
<organism evidence="1 2">
    <name type="scientific">Nibea albiflora</name>
    <name type="common">Yellow drum</name>
    <name type="synonym">Corvina albiflora</name>
    <dbReference type="NCBI Taxonomy" id="240163"/>
    <lineage>
        <taxon>Eukaryota</taxon>
        <taxon>Metazoa</taxon>
        <taxon>Chordata</taxon>
        <taxon>Craniata</taxon>
        <taxon>Vertebrata</taxon>
        <taxon>Euteleostomi</taxon>
        <taxon>Actinopterygii</taxon>
        <taxon>Neopterygii</taxon>
        <taxon>Teleostei</taxon>
        <taxon>Neoteleostei</taxon>
        <taxon>Acanthomorphata</taxon>
        <taxon>Eupercaria</taxon>
        <taxon>Sciaenidae</taxon>
        <taxon>Nibea</taxon>
    </lineage>
</organism>
<evidence type="ECO:0000313" key="1">
    <source>
        <dbReference type="EMBL" id="KAG8012425.1"/>
    </source>
</evidence>
<sequence>RSPKNPQQKIIKRVIGLEGDFIRFRECESHCDETLKETFKLSDSRSCPANHRGRCLMDRREDVSWDDVTSLNHIYVVSD</sequence>